<dbReference type="Pfam" id="PF07687">
    <property type="entry name" value="M20_dimer"/>
    <property type="match status" value="1"/>
</dbReference>
<dbReference type="NCBIfam" id="TIGR01891">
    <property type="entry name" value="amidohydrolases"/>
    <property type="match status" value="1"/>
</dbReference>
<dbReference type="SUPFAM" id="SSF55031">
    <property type="entry name" value="Bacterial exopeptidase dimerisation domain"/>
    <property type="match status" value="1"/>
</dbReference>
<dbReference type="Gene3D" id="3.30.70.360">
    <property type="match status" value="1"/>
</dbReference>
<dbReference type="GO" id="GO:0019877">
    <property type="term" value="P:diaminopimelate biosynthetic process"/>
    <property type="evidence" value="ECO:0007669"/>
    <property type="project" value="UniProtKB-ARBA"/>
</dbReference>
<dbReference type="PANTHER" id="PTHR11014">
    <property type="entry name" value="PEPTIDASE M20 FAMILY MEMBER"/>
    <property type="match status" value="1"/>
</dbReference>
<dbReference type="SUPFAM" id="SSF53187">
    <property type="entry name" value="Zn-dependent exopeptidases"/>
    <property type="match status" value="1"/>
</dbReference>
<evidence type="ECO:0000256" key="2">
    <source>
        <dbReference type="PIRSR" id="PIRSR005962-1"/>
    </source>
</evidence>
<dbReference type="GO" id="GO:0050118">
    <property type="term" value="F:N-acetyldiaminopimelate deacetylase activity"/>
    <property type="evidence" value="ECO:0007669"/>
    <property type="project" value="UniProtKB-ARBA"/>
</dbReference>
<dbReference type="EC" id="3.5.1.32" evidence="4"/>
<keyword evidence="2" id="KW-0464">Manganese</keyword>
<dbReference type="EMBL" id="FMJD01000005">
    <property type="protein sequence ID" value="SCM74299.1"/>
    <property type="molecule type" value="Genomic_DNA"/>
</dbReference>
<dbReference type="Pfam" id="PF01546">
    <property type="entry name" value="Peptidase_M20"/>
    <property type="match status" value="1"/>
</dbReference>
<dbReference type="InterPro" id="IPR036264">
    <property type="entry name" value="Bact_exopeptidase_dim_dom"/>
</dbReference>
<dbReference type="CDD" id="cd05666">
    <property type="entry name" value="M20_Acy1-like"/>
    <property type="match status" value="1"/>
</dbReference>
<dbReference type="InterPro" id="IPR011650">
    <property type="entry name" value="Peptidase_M20_dimer"/>
</dbReference>
<dbReference type="GO" id="GO:0047980">
    <property type="term" value="F:hippurate hydrolase activity"/>
    <property type="evidence" value="ECO:0007669"/>
    <property type="project" value="UniProtKB-EC"/>
</dbReference>
<dbReference type="GO" id="GO:0046872">
    <property type="term" value="F:metal ion binding"/>
    <property type="evidence" value="ECO:0007669"/>
    <property type="project" value="UniProtKB-KW"/>
</dbReference>
<protein>
    <submittedName>
        <fullName evidence="4">Hippurate hydrolase</fullName>
        <ecNumber evidence="4">3.5.1.32</ecNumber>
    </submittedName>
</protein>
<evidence type="ECO:0000256" key="1">
    <source>
        <dbReference type="ARBA" id="ARBA00022801"/>
    </source>
</evidence>
<gene>
    <name evidence="4" type="primary">hipO</name>
    <name evidence="4" type="ORF">KL86PLE_130163</name>
</gene>
<reference evidence="4" key="1">
    <citation type="submission" date="2016-08" db="EMBL/GenBank/DDBJ databases">
        <authorList>
            <person name="Seilhamer J.J."/>
        </authorList>
    </citation>
    <scope>NUCLEOTIDE SEQUENCE</scope>
    <source>
        <strain evidence="4">86</strain>
    </source>
</reference>
<comment type="cofactor">
    <cofactor evidence="2">
        <name>Mn(2+)</name>
        <dbReference type="ChEBI" id="CHEBI:29035"/>
    </cofactor>
    <text evidence="2">The Mn(2+) ion enhances activity.</text>
</comment>
<dbReference type="PANTHER" id="PTHR11014:SF63">
    <property type="entry name" value="METALLOPEPTIDASE, PUTATIVE (AFU_ORTHOLOGUE AFUA_6G09600)-RELATED"/>
    <property type="match status" value="1"/>
</dbReference>
<feature type="domain" description="Peptidase M20 dimerisation" evidence="3">
    <location>
        <begin position="184"/>
        <end position="276"/>
    </location>
</feature>
<feature type="binding site" evidence="2">
    <location>
        <position position="100"/>
    </location>
    <ligand>
        <name>Mn(2+)</name>
        <dbReference type="ChEBI" id="CHEBI:29035"/>
        <label>2</label>
    </ligand>
</feature>
<name>A0A212LAE3_9HYPH</name>
<dbReference type="Gene3D" id="3.40.630.10">
    <property type="entry name" value="Zn peptidases"/>
    <property type="match status" value="1"/>
</dbReference>
<dbReference type="InterPro" id="IPR017439">
    <property type="entry name" value="Amidohydrolase"/>
</dbReference>
<accession>A0A212LAE3</accession>
<dbReference type="FunFam" id="3.30.70.360:FF:000001">
    <property type="entry name" value="N-acetyldiaminopimelate deacetylase"/>
    <property type="match status" value="1"/>
</dbReference>
<dbReference type="AlphaFoldDB" id="A0A212LAE3"/>
<dbReference type="PIRSF" id="PIRSF005962">
    <property type="entry name" value="Pept_M20D_amidohydro"/>
    <property type="match status" value="1"/>
</dbReference>
<evidence type="ECO:0000259" key="3">
    <source>
        <dbReference type="Pfam" id="PF07687"/>
    </source>
</evidence>
<dbReference type="RefSeq" id="WP_288199715.1">
    <property type="nucleotide sequence ID" value="NZ_LT608334.1"/>
</dbReference>
<evidence type="ECO:0000313" key="4">
    <source>
        <dbReference type="EMBL" id="SCM74299.1"/>
    </source>
</evidence>
<feature type="binding site" evidence="2">
    <location>
        <position position="356"/>
    </location>
    <ligand>
        <name>Mn(2+)</name>
        <dbReference type="ChEBI" id="CHEBI:29035"/>
        <label>2</label>
    </ligand>
</feature>
<proteinExistence type="predicted"/>
<feature type="binding site" evidence="2">
    <location>
        <position position="102"/>
    </location>
    <ligand>
        <name>Mn(2+)</name>
        <dbReference type="ChEBI" id="CHEBI:29035"/>
        <label>2</label>
    </ligand>
</feature>
<feature type="binding site" evidence="2">
    <location>
        <position position="135"/>
    </location>
    <ligand>
        <name>Mn(2+)</name>
        <dbReference type="ChEBI" id="CHEBI:29035"/>
        <label>2</label>
    </ligand>
</feature>
<dbReference type="InterPro" id="IPR002933">
    <property type="entry name" value="Peptidase_M20"/>
</dbReference>
<organism evidence="4">
    <name type="scientific">uncultured Pleomorphomonas sp</name>
    <dbReference type="NCBI Taxonomy" id="442121"/>
    <lineage>
        <taxon>Bacteria</taxon>
        <taxon>Pseudomonadati</taxon>
        <taxon>Pseudomonadota</taxon>
        <taxon>Alphaproteobacteria</taxon>
        <taxon>Hyphomicrobiales</taxon>
        <taxon>Pleomorphomonadaceae</taxon>
        <taxon>Pleomorphomonas</taxon>
        <taxon>environmental samples</taxon>
    </lineage>
</organism>
<sequence>MTETVFRAFLPELVDIRHRLHQMPETGYEERQTSAFVADLLSGWGLEVTRDLAATGLVATLDRGGDGRAIGLRADMGGLPIVEETGAAYASRTPGMMHACGHDGHTTMLIGAAFRLLHDDDFRGRVHFIFQPAEETAGGAARMIGDGLFERFPCDAVFALHNYPGLATGRFSARPGAMMAAIDAATLTVRGAGGHGARPEDTVDPVVAAASIVMALQTAVSRNVPPQEAGVITVGAFHAGSACNVIPDEAVLEVSLRATDPAVRTRLCRRFEEIVRLQAASFGAEARIDWQVGYPVTMNDAAAVDLAAAVIRDTFGDDAFEPLDRPMMGSEDFAFMLEKVKGAYLFLGNGDSAGLHSSRYDFNDALLERGPAFLHALARRFFA</sequence>
<keyword evidence="1 4" id="KW-0378">Hydrolase</keyword>
<feature type="binding site" evidence="2">
    <location>
        <position position="161"/>
    </location>
    <ligand>
        <name>Mn(2+)</name>
        <dbReference type="ChEBI" id="CHEBI:29035"/>
        <label>2</label>
    </ligand>
</feature>
<keyword evidence="2" id="KW-0479">Metal-binding</keyword>